<comment type="similarity">
    <text evidence="2 9">Belongs to the cytochrome P450 family.</text>
</comment>
<name>A0A6P4AYS5_ZIZJJ</name>
<dbReference type="InterPro" id="IPR036396">
    <property type="entry name" value="Cyt_P450_sf"/>
</dbReference>
<feature type="transmembrane region" description="Helical" evidence="10">
    <location>
        <begin position="12"/>
        <end position="34"/>
    </location>
</feature>
<evidence type="ECO:0000256" key="7">
    <source>
        <dbReference type="ARBA" id="ARBA00023033"/>
    </source>
</evidence>
<proteinExistence type="inferred from homology"/>
<dbReference type="FunFam" id="1.10.630.10:FF:000043">
    <property type="entry name" value="Cytochrome P450 99A2"/>
    <property type="match status" value="1"/>
</dbReference>
<organism evidence="11 12">
    <name type="scientific">Ziziphus jujuba</name>
    <name type="common">Chinese jujube</name>
    <name type="synonym">Ziziphus sativa</name>
    <dbReference type="NCBI Taxonomy" id="326968"/>
    <lineage>
        <taxon>Eukaryota</taxon>
        <taxon>Viridiplantae</taxon>
        <taxon>Streptophyta</taxon>
        <taxon>Embryophyta</taxon>
        <taxon>Tracheophyta</taxon>
        <taxon>Spermatophyta</taxon>
        <taxon>Magnoliopsida</taxon>
        <taxon>eudicotyledons</taxon>
        <taxon>Gunneridae</taxon>
        <taxon>Pentapetalae</taxon>
        <taxon>rosids</taxon>
        <taxon>fabids</taxon>
        <taxon>Rosales</taxon>
        <taxon>Rhamnaceae</taxon>
        <taxon>Paliureae</taxon>
        <taxon>Ziziphus</taxon>
    </lineage>
</organism>
<evidence type="ECO:0000256" key="5">
    <source>
        <dbReference type="ARBA" id="ARBA00023002"/>
    </source>
</evidence>
<keyword evidence="10" id="KW-1133">Transmembrane helix</keyword>
<dbReference type="Proteomes" id="UP001652623">
    <property type="component" value="Chromosome 12"/>
</dbReference>
<evidence type="ECO:0000256" key="10">
    <source>
        <dbReference type="SAM" id="Phobius"/>
    </source>
</evidence>
<dbReference type="PANTHER" id="PTHR47955">
    <property type="entry name" value="CYTOCHROME P450 FAMILY 71 PROTEIN"/>
    <property type="match status" value="1"/>
</dbReference>
<reference evidence="12" key="1">
    <citation type="submission" date="2025-08" db="UniProtKB">
        <authorList>
            <consortium name="RefSeq"/>
        </authorList>
    </citation>
    <scope>IDENTIFICATION</scope>
    <source>
        <tissue evidence="12">Seedling</tissue>
    </source>
</reference>
<dbReference type="GO" id="GO:0005506">
    <property type="term" value="F:iron ion binding"/>
    <property type="evidence" value="ECO:0007669"/>
    <property type="project" value="InterPro"/>
</dbReference>
<dbReference type="CDD" id="cd11072">
    <property type="entry name" value="CYP71-like"/>
    <property type="match status" value="1"/>
</dbReference>
<dbReference type="AlphaFoldDB" id="A0A6P4AYS5"/>
<evidence type="ECO:0000256" key="1">
    <source>
        <dbReference type="ARBA" id="ARBA00001971"/>
    </source>
</evidence>
<dbReference type="Gene3D" id="1.10.630.10">
    <property type="entry name" value="Cytochrome P450"/>
    <property type="match status" value="1"/>
</dbReference>
<accession>A0A6P4AYS5</accession>
<keyword evidence="3 8" id="KW-0349">Heme</keyword>
<evidence type="ECO:0000313" key="12">
    <source>
        <dbReference type="RefSeq" id="XP_015894500.4"/>
    </source>
</evidence>
<dbReference type="GO" id="GO:0016705">
    <property type="term" value="F:oxidoreductase activity, acting on paired donors, with incorporation or reduction of molecular oxygen"/>
    <property type="evidence" value="ECO:0007669"/>
    <property type="project" value="InterPro"/>
</dbReference>
<dbReference type="GO" id="GO:0020037">
    <property type="term" value="F:heme binding"/>
    <property type="evidence" value="ECO:0007669"/>
    <property type="project" value="InterPro"/>
</dbReference>
<evidence type="ECO:0000313" key="11">
    <source>
        <dbReference type="Proteomes" id="UP001652623"/>
    </source>
</evidence>
<keyword evidence="5 9" id="KW-0560">Oxidoreductase</keyword>
<dbReference type="PRINTS" id="PR00463">
    <property type="entry name" value="EP450I"/>
</dbReference>
<evidence type="ECO:0000256" key="9">
    <source>
        <dbReference type="RuleBase" id="RU000461"/>
    </source>
</evidence>
<keyword evidence="10" id="KW-0472">Membrane</keyword>
<dbReference type="InterPro" id="IPR001128">
    <property type="entry name" value="Cyt_P450"/>
</dbReference>
<evidence type="ECO:0000256" key="6">
    <source>
        <dbReference type="ARBA" id="ARBA00023004"/>
    </source>
</evidence>
<gene>
    <name evidence="12" type="primary">LOC107428477</name>
</gene>
<dbReference type="PANTHER" id="PTHR47955:SF8">
    <property type="entry name" value="CYTOCHROME P450 71D11-LIKE"/>
    <property type="match status" value="1"/>
</dbReference>
<evidence type="ECO:0000256" key="3">
    <source>
        <dbReference type="ARBA" id="ARBA00022617"/>
    </source>
</evidence>
<keyword evidence="11" id="KW-1185">Reference proteome</keyword>
<feature type="transmembrane region" description="Helical" evidence="10">
    <location>
        <begin position="46"/>
        <end position="70"/>
    </location>
</feature>
<comment type="cofactor">
    <cofactor evidence="1 8">
        <name>heme</name>
        <dbReference type="ChEBI" id="CHEBI:30413"/>
    </cofactor>
</comment>
<dbReference type="PROSITE" id="PS00086">
    <property type="entry name" value="CYTOCHROME_P450"/>
    <property type="match status" value="1"/>
</dbReference>
<keyword evidence="6 8" id="KW-0408">Iron</keyword>
<evidence type="ECO:0000256" key="2">
    <source>
        <dbReference type="ARBA" id="ARBA00010617"/>
    </source>
</evidence>
<evidence type="ECO:0000256" key="8">
    <source>
        <dbReference type="PIRSR" id="PIRSR602401-1"/>
    </source>
</evidence>
<feature type="binding site" description="axial binding residue" evidence="8">
    <location>
        <position position="497"/>
    </location>
    <ligand>
        <name>heme</name>
        <dbReference type="ChEBI" id="CHEBI:30413"/>
    </ligand>
    <ligandPart>
        <name>Fe</name>
        <dbReference type="ChEBI" id="CHEBI:18248"/>
    </ligandPart>
</feature>
<keyword evidence="7 9" id="KW-0503">Monooxygenase</keyword>
<protein>
    <submittedName>
        <fullName evidence="12">Tryptamine 5-hydroxylase</fullName>
    </submittedName>
</protein>
<dbReference type="InParanoid" id="A0A6P4AYS5"/>
<dbReference type="Pfam" id="PF00067">
    <property type="entry name" value="p450"/>
    <property type="match status" value="1"/>
</dbReference>
<dbReference type="InterPro" id="IPR017972">
    <property type="entry name" value="Cyt_P450_CS"/>
</dbReference>
<evidence type="ECO:0000256" key="4">
    <source>
        <dbReference type="ARBA" id="ARBA00022723"/>
    </source>
</evidence>
<dbReference type="KEGG" id="zju:107428477"/>
<dbReference type="InterPro" id="IPR002401">
    <property type="entry name" value="Cyt_P450_E_grp-I"/>
</dbReference>
<dbReference type="GeneID" id="107428477"/>
<dbReference type="PRINTS" id="PR00385">
    <property type="entry name" value="P450"/>
</dbReference>
<keyword evidence="10" id="KW-0812">Transmembrane</keyword>
<dbReference type="GO" id="GO:0004497">
    <property type="term" value="F:monooxygenase activity"/>
    <property type="evidence" value="ECO:0007669"/>
    <property type="project" value="UniProtKB-KW"/>
</dbReference>
<dbReference type="RefSeq" id="XP_015894500.4">
    <property type="nucleotide sequence ID" value="XM_016039014.4"/>
</dbReference>
<sequence>MDPAGQYKKLGVGSWSPIITSASLCTPTWLLYATDRTRELINKMEHFTPLSLCLCLLLFATFVLCIFRLLKWSIIPFPSKSSRLPPSPTSFPIVGHIHHLKDMPHISFTRLAHQLGPIIYLRLGRVPTVIISSARLARLVLKTHDQVFASRPQLIAAQYLSFGCSDITFSPYGPYWRQARKICVTELLSSKRVNAFQLVRDEEVNRMLNSVRDGAGSKLDMSKAFFTLANDTLCRVAFGKRFGNNSDLVEVLAETQALLAGFCIGDFFPEWKWVNWVSGFKKRLENNLEDLRKVCNGIINEHVAPKNGSETLMTGGREDLVDVLLRVQQRDDLEVPITGDNLKALVLDMFVAGTDTTSATLEWTLTELVRHPKVLEKAQEEVRNLAFETGKVNETHLQHLHYMKAVVKETMRLHPPVPLLVPRESMDKCILDGYEIPAKTRVLINAYAIGRDPKSWEDPLVYNPERFIDQDEGSVVDGHVKDQDFKFLPFGGGRRGCPGYGFGLATVEIALARLLYHFDWDLPPEVGPQDVDLDEIFGLATRKKSALVLVPTANKDYVLALD</sequence>
<dbReference type="SUPFAM" id="SSF48264">
    <property type="entry name" value="Cytochrome P450"/>
    <property type="match status" value="1"/>
</dbReference>
<keyword evidence="4 8" id="KW-0479">Metal-binding</keyword>